<keyword evidence="5" id="KW-0175">Coiled coil</keyword>
<dbReference type="Pfam" id="PF13589">
    <property type="entry name" value="HATPase_c_3"/>
    <property type="match status" value="1"/>
</dbReference>
<dbReference type="InterPro" id="IPR011124">
    <property type="entry name" value="Znf_CW"/>
</dbReference>
<feature type="compositionally biased region" description="Acidic residues" evidence="7">
    <location>
        <begin position="1042"/>
        <end position="1055"/>
    </location>
</feature>
<dbReference type="PANTHER" id="PTHR23336">
    <property type="entry name" value="ZINC FINGER CW-TYPE COILED-COIL DOMAIN PROTEIN 3"/>
    <property type="match status" value="1"/>
</dbReference>
<evidence type="ECO:0000256" key="6">
    <source>
        <dbReference type="ARBA" id="ARBA00023242"/>
    </source>
</evidence>
<organism evidence="9 10">
    <name type="scientific">Conger conger</name>
    <name type="common">Conger eel</name>
    <name type="synonym">Muraena conger</name>
    <dbReference type="NCBI Taxonomy" id="82655"/>
    <lineage>
        <taxon>Eukaryota</taxon>
        <taxon>Metazoa</taxon>
        <taxon>Chordata</taxon>
        <taxon>Craniata</taxon>
        <taxon>Vertebrata</taxon>
        <taxon>Euteleostomi</taxon>
        <taxon>Actinopterygii</taxon>
        <taxon>Neopterygii</taxon>
        <taxon>Teleostei</taxon>
        <taxon>Anguilliformes</taxon>
        <taxon>Congridae</taxon>
        <taxon>Conger</taxon>
    </lineage>
</organism>
<feature type="region of interest" description="Disordered" evidence="7">
    <location>
        <begin position="1022"/>
        <end position="1074"/>
    </location>
</feature>
<feature type="compositionally biased region" description="Acidic residues" evidence="7">
    <location>
        <begin position="855"/>
        <end position="882"/>
    </location>
</feature>
<sequence>MPKGAGKWVGFMLNIVVRVRTVGFPIVFYRTSLYASEKMAAQTDRGIPLSALSPKFLHTNSTSHTWPFSAIAELIDNAYDPDVSAKQFWIDKTRIKGLDCLTFMDNGAGMNYDKMHKMLSFGFSDKQAINGHVPVGLYGNGFKSGSMRLGKDAIVFSKTRDTMCVGLLSQTYLEAIRANHIVVPIVTFARVGHNQYILPELGLVTLQDILRYSLFKTEAELFSELRAINATCSTGSSGTRIIVWNLRRMSTGQPEFEFNVNRYDIQIPADVFESTSEKYKRQERPTQSVPESDYSLRAYCSILYLKPRMQIVIRGQKVKTQLVSKSLAYIAKDHYRPIFLNKRIRITFGYNTKSKEQYGIMMYHRNRLIKAYERVGCQLKANNRGVGVIGVIECNFLKPTHNKQDFDYTDEYRKTINNLGVKLEEYWNEIRYKRDREEPNCTIPVEDTMKRPDQNWVQCDNCLKWRKLPDGIDCSLLPEKWFCHMNPDPQFRTCHAEEEREDSDDDQPSYQKTYKQQERYNRMQQERSRQQLEQAKKKSPYAEPAVDLAKDHRPDTSFHHQQHTWATGGTASSTTPLSTTRTCPRVTPSSSNMPIISSVCSLSTPSRMKRTLPLNPEHAEAKRGRLNGLHSGADKAQIAVSVETCPSSPVIIPDDDDDDLLIVEASSTPKPRAPSFDLAKVKRERRVGEDPAGMHMECSDDAAVEVPVETAAAETTATATATTATVSTASDTATAAATATTSTRAASSSPATPSAATATESVTTATASIIATVSTATVTDTTTSTASPAAMETTAATTVTTVAPSSPELLPQVSTTTQTDRNHEVKDEEEEKKKKAEREKEERRKEGEAPQEEERREEEEEAEEAVALEEVQVEEVQMEVEEVQVKVEREGDEESRLGEREVEEVPDRGAELQAEGAEPESGGDRAGAEPPEAATETQVKDRLLMEAQQQQDQLMELMQAVAQERDQYQAQVHQLTCQLHDLEDRLEELTHSVVKKEVCDQATGTEEPQELYQRAKREVEELRRELQEQEAMERAGRSSPREEEEETKGSDEDEVALQVDALLRDLDQSNKERDELQIQLESVEEHRNSLLSQCEQLQRSLEDLKAQNAPSTETPPMEEHAGDQESGGPGSLGAESNGSARPGALERTLDCTDGEMPNGTGSSCANVDVSNGAGGPGGDGEVPSRTGSPREEGGLQNEVTDDSISERLQNGGSPDQSQRLGTLRQDMSSLLAACLPSLYPDRGSSIELTEQVLDELFSRLAAWDHAQS</sequence>
<feature type="compositionally biased region" description="Polar residues" evidence="7">
    <location>
        <begin position="1089"/>
        <end position="1099"/>
    </location>
</feature>
<feature type="region of interest" description="Disordered" evidence="7">
    <location>
        <begin position="1087"/>
        <end position="1224"/>
    </location>
</feature>
<comment type="subcellular location">
    <subcellularLocation>
        <location evidence="1">Nucleus</location>
    </subcellularLocation>
</comment>
<reference evidence="9" key="1">
    <citation type="journal article" date="2023" name="Science">
        <title>Genome structures resolve the early diversification of teleost fishes.</title>
        <authorList>
            <person name="Parey E."/>
            <person name="Louis A."/>
            <person name="Montfort J."/>
            <person name="Bouchez O."/>
            <person name="Roques C."/>
            <person name="Iampietro C."/>
            <person name="Lluch J."/>
            <person name="Castinel A."/>
            <person name="Donnadieu C."/>
            <person name="Desvignes T."/>
            <person name="Floi Bucao C."/>
            <person name="Jouanno E."/>
            <person name="Wen M."/>
            <person name="Mejri S."/>
            <person name="Dirks R."/>
            <person name="Jansen H."/>
            <person name="Henkel C."/>
            <person name="Chen W.J."/>
            <person name="Zahm M."/>
            <person name="Cabau C."/>
            <person name="Klopp C."/>
            <person name="Thompson A.W."/>
            <person name="Robinson-Rechavi M."/>
            <person name="Braasch I."/>
            <person name="Lecointre G."/>
            <person name="Bobe J."/>
            <person name="Postlethwait J.H."/>
            <person name="Berthelot C."/>
            <person name="Roest Crollius H."/>
            <person name="Guiguen Y."/>
        </authorList>
    </citation>
    <scope>NUCLEOTIDE SEQUENCE</scope>
    <source>
        <strain evidence="9">Concon-B</strain>
    </source>
</reference>
<dbReference type="Gene3D" id="3.30.565.10">
    <property type="entry name" value="Histidine kinase-like ATPase, C-terminal domain"/>
    <property type="match status" value="1"/>
</dbReference>
<proteinExistence type="predicted"/>
<evidence type="ECO:0000313" key="10">
    <source>
        <dbReference type="Proteomes" id="UP001152803"/>
    </source>
</evidence>
<dbReference type="GO" id="GO:0016605">
    <property type="term" value="C:PML body"/>
    <property type="evidence" value="ECO:0007669"/>
    <property type="project" value="TreeGrafter"/>
</dbReference>
<dbReference type="EMBL" id="JAFJMO010000015">
    <property type="protein sequence ID" value="KAJ8255547.1"/>
    <property type="molecule type" value="Genomic_DNA"/>
</dbReference>
<feature type="domain" description="CW-type" evidence="8">
    <location>
        <begin position="450"/>
        <end position="502"/>
    </location>
</feature>
<evidence type="ECO:0000313" key="9">
    <source>
        <dbReference type="EMBL" id="KAJ8255547.1"/>
    </source>
</evidence>
<keyword evidence="3" id="KW-0863">Zinc-finger</keyword>
<feature type="region of interest" description="Disordered" evidence="7">
    <location>
        <begin position="739"/>
        <end position="761"/>
    </location>
</feature>
<accession>A0A9Q1D100</accession>
<feature type="compositionally biased region" description="Basic and acidic residues" evidence="7">
    <location>
        <begin position="820"/>
        <end position="854"/>
    </location>
</feature>
<evidence type="ECO:0000256" key="3">
    <source>
        <dbReference type="ARBA" id="ARBA00022771"/>
    </source>
</evidence>
<comment type="caution">
    <text evidence="9">The sequence shown here is derived from an EMBL/GenBank/DDBJ whole genome shotgun (WGS) entry which is preliminary data.</text>
</comment>
<feature type="compositionally biased region" description="Polar residues" evidence="7">
    <location>
        <begin position="1159"/>
        <end position="1169"/>
    </location>
</feature>
<feature type="compositionally biased region" description="Low complexity" evidence="7">
    <location>
        <begin position="778"/>
        <end position="808"/>
    </location>
</feature>
<feature type="region of interest" description="Disordered" evidence="7">
    <location>
        <begin position="778"/>
        <end position="938"/>
    </location>
</feature>
<evidence type="ECO:0000256" key="2">
    <source>
        <dbReference type="ARBA" id="ARBA00022723"/>
    </source>
</evidence>
<dbReference type="Gene3D" id="3.30.40.100">
    <property type="match status" value="1"/>
</dbReference>
<feature type="compositionally biased region" description="Basic and acidic residues" evidence="7">
    <location>
        <begin position="548"/>
        <end position="558"/>
    </location>
</feature>
<evidence type="ECO:0000256" key="1">
    <source>
        <dbReference type="ARBA" id="ARBA00004123"/>
    </source>
</evidence>
<dbReference type="InterPro" id="IPR045261">
    <property type="entry name" value="MORC_ATPase"/>
</dbReference>
<feature type="compositionally biased region" description="Basic and acidic residues" evidence="7">
    <location>
        <begin position="1062"/>
        <end position="1074"/>
    </location>
</feature>
<protein>
    <recommendedName>
        <fullName evidence="8">CW-type domain-containing protein</fullName>
    </recommendedName>
</protein>
<dbReference type="Pfam" id="PF17942">
    <property type="entry name" value="Morc6_S5"/>
    <property type="match status" value="1"/>
</dbReference>
<feature type="compositionally biased region" description="Basic and acidic residues" evidence="7">
    <location>
        <begin position="883"/>
        <end position="910"/>
    </location>
</feature>
<keyword evidence="10" id="KW-1185">Reference proteome</keyword>
<keyword evidence="6" id="KW-0539">Nucleus</keyword>
<evidence type="ECO:0000256" key="7">
    <source>
        <dbReference type="SAM" id="MobiDB-lite"/>
    </source>
</evidence>
<feature type="compositionally biased region" description="Low complexity" evidence="7">
    <location>
        <begin position="928"/>
        <end position="937"/>
    </location>
</feature>
<dbReference type="FunFam" id="3.30.565.10:FF:000035">
    <property type="entry name" value="MORC family CW-type zinc finger protein 4"/>
    <property type="match status" value="1"/>
</dbReference>
<dbReference type="AlphaFoldDB" id="A0A9Q1D100"/>
<feature type="region of interest" description="Disordered" evidence="7">
    <location>
        <begin position="495"/>
        <end position="590"/>
    </location>
</feature>
<dbReference type="GO" id="GO:0008270">
    <property type="term" value="F:zinc ion binding"/>
    <property type="evidence" value="ECO:0007669"/>
    <property type="project" value="UniProtKB-KW"/>
</dbReference>
<dbReference type="PROSITE" id="PS51050">
    <property type="entry name" value="ZF_CW"/>
    <property type="match status" value="1"/>
</dbReference>
<feature type="compositionally biased region" description="Basic and acidic residues" evidence="7">
    <location>
        <begin position="1022"/>
        <end position="1041"/>
    </location>
</feature>
<dbReference type="OrthoDB" id="757982at2759"/>
<dbReference type="CDD" id="cd16931">
    <property type="entry name" value="HATPase_MORC-like"/>
    <property type="match status" value="1"/>
</dbReference>
<dbReference type="GO" id="GO:0016887">
    <property type="term" value="F:ATP hydrolysis activity"/>
    <property type="evidence" value="ECO:0007669"/>
    <property type="project" value="InterPro"/>
</dbReference>
<dbReference type="SUPFAM" id="SSF55874">
    <property type="entry name" value="ATPase domain of HSP90 chaperone/DNA topoisomerase II/histidine kinase"/>
    <property type="match status" value="1"/>
</dbReference>
<feature type="compositionally biased region" description="Basic and acidic residues" evidence="7">
    <location>
        <begin position="515"/>
        <end position="536"/>
    </location>
</feature>
<feature type="compositionally biased region" description="Low complexity" evidence="7">
    <location>
        <begin position="564"/>
        <end position="582"/>
    </location>
</feature>
<name>A0A9Q1D100_CONCO</name>
<feature type="compositionally biased region" description="Polar residues" evidence="7">
    <location>
        <begin position="1206"/>
        <end position="1224"/>
    </location>
</feature>
<evidence type="ECO:0000259" key="8">
    <source>
        <dbReference type="PROSITE" id="PS51050"/>
    </source>
</evidence>
<evidence type="ECO:0000256" key="5">
    <source>
        <dbReference type="ARBA" id="ARBA00023054"/>
    </source>
</evidence>
<dbReference type="PANTHER" id="PTHR23336:SF17">
    <property type="entry name" value="MORC FAMILY CW-TYPE ZINC FINGER PROTEIN 3"/>
    <property type="match status" value="1"/>
</dbReference>
<evidence type="ECO:0000256" key="4">
    <source>
        <dbReference type="ARBA" id="ARBA00022833"/>
    </source>
</evidence>
<dbReference type="Proteomes" id="UP001152803">
    <property type="component" value="Unassembled WGS sequence"/>
</dbReference>
<dbReference type="InterPro" id="IPR041006">
    <property type="entry name" value="Morc_S5"/>
</dbReference>
<keyword evidence="4" id="KW-0862">Zinc</keyword>
<dbReference type="Pfam" id="PF07496">
    <property type="entry name" value="zf-CW"/>
    <property type="match status" value="1"/>
</dbReference>
<gene>
    <name evidence="9" type="ORF">COCON_G00194110</name>
</gene>
<dbReference type="InterPro" id="IPR036890">
    <property type="entry name" value="HATPase_C_sf"/>
</dbReference>
<keyword evidence="2" id="KW-0479">Metal-binding</keyword>